<proteinExistence type="predicted"/>
<dbReference type="EMBL" id="GILB01008443">
    <property type="protein sequence ID" value="NUU88776.1"/>
    <property type="molecule type" value="Transcribed_RNA"/>
</dbReference>
<keyword evidence="1" id="KW-1133">Transmembrane helix</keyword>
<sequence length="119" mass="13794">MTVNGTSTNISSLRAPTFRTHLMLWFTEFAYTISCTSEHFQSLYYVSIELLGIYSNTIFFCYLNQMSFLSPFVIIFYTKKITMILHCPNCQSKLRTHIGQYLLTHAQCNPKERAVLTNS</sequence>
<dbReference type="AlphaFoldDB" id="A0A6M2EXM5"/>
<name>A0A6M2EXM5_9ROSI</name>
<keyword evidence="1" id="KW-0812">Transmembrane</keyword>
<evidence type="ECO:0000256" key="1">
    <source>
        <dbReference type="SAM" id="Phobius"/>
    </source>
</evidence>
<accession>A0A6M2EXM5</accession>
<evidence type="ECO:0000313" key="2">
    <source>
        <dbReference type="EMBL" id="NUU88776.1"/>
    </source>
</evidence>
<organism evidence="2">
    <name type="scientific">Populus davidiana</name>
    <dbReference type="NCBI Taxonomy" id="266767"/>
    <lineage>
        <taxon>Eukaryota</taxon>
        <taxon>Viridiplantae</taxon>
        <taxon>Streptophyta</taxon>
        <taxon>Embryophyta</taxon>
        <taxon>Tracheophyta</taxon>
        <taxon>Spermatophyta</taxon>
        <taxon>Magnoliopsida</taxon>
        <taxon>eudicotyledons</taxon>
        <taxon>Gunneridae</taxon>
        <taxon>Pentapetalae</taxon>
        <taxon>rosids</taxon>
        <taxon>fabids</taxon>
        <taxon>Malpighiales</taxon>
        <taxon>Salicaceae</taxon>
        <taxon>Saliceae</taxon>
        <taxon>Populus</taxon>
    </lineage>
</organism>
<keyword evidence="1" id="KW-0472">Membrane</keyword>
<protein>
    <submittedName>
        <fullName evidence="2">Uncharacterized protein</fullName>
    </submittedName>
</protein>
<reference evidence="2" key="1">
    <citation type="submission" date="2020-03" db="EMBL/GenBank/DDBJ databases">
        <authorList>
            <person name="Zhang R."/>
        </authorList>
    </citation>
    <scope>NUCLEOTIDE SEQUENCE</scope>
</reference>
<feature type="transmembrane region" description="Helical" evidence="1">
    <location>
        <begin position="53"/>
        <end position="77"/>
    </location>
</feature>